<evidence type="ECO:0000313" key="1">
    <source>
        <dbReference type="EMBL" id="DAD69952.1"/>
    </source>
</evidence>
<dbReference type="InterPro" id="IPR047907">
    <property type="entry name" value="CD1375-like"/>
</dbReference>
<reference evidence="1" key="1">
    <citation type="journal article" date="2021" name="Proc. Natl. Acad. Sci. U.S.A.">
        <title>A Catalog of Tens of Thousands of Viruses from Human Metagenomes Reveals Hidden Associations with Chronic Diseases.</title>
        <authorList>
            <person name="Tisza M.J."/>
            <person name="Buck C.B."/>
        </authorList>
    </citation>
    <scope>NUCLEOTIDE SEQUENCE</scope>
    <source>
        <strain evidence="1">CtFWA4</strain>
    </source>
</reference>
<dbReference type="NCBIfam" id="NF040910">
    <property type="entry name" value="CD1375_fam"/>
    <property type="match status" value="1"/>
</dbReference>
<sequence length="39" mass="4598">MAKVYAELIRKGLKTLDDVPERLREEVRRILEEDEVEGV</sequence>
<proteinExistence type="predicted"/>
<dbReference type="EMBL" id="BK015858">
    <property type="protein sequence ID" value="DAD69952.1"/>
    <property type="molecule type" value="Genomic_DNA"/>
</dbReference>
<name>A0A8S5LJE9_9CAUD</name>
<protein>
    <submittedName>
        <fullName evidence="1">Histone chaperone</fullName>
    </submittedName>
</protein>
<accession>A0A8S5LJE9</accession>
<organism evidence="1">
    <name type="scientific">Caudovirales sp. ctFWA4</name>
    <dbReference type="NCBI Taxonomy" id="2827628"/>
    <lineage>
        <taxon>Viruses</taxon>
        <taxon>Duplodnaviria</taxon>
        <taxon>Heunggongvirae</taxon>
        <taxon>Uroviricota</taxon>
        <taxon>Caudoviricetes</taxon>
    </lineage>
</organism>